<feature type="transmembrane region" description="Helical" evidence="1">
    <location>
        <begin position="146"/>
        <end position="167"/>
    </location>
</feature>
<gene>
    <name evidence="2" type="ORF">Q2T52_05045</name>
</gene>
<dbReference type="RefSeq" id="WP_302075564.1">
    <property type="nucleotide sequence ID" value="NZ_JAUKWQ010000001.1"/>
</dbReference>
<sequence>MKNAMASAVSHDLHSVSGTLVLSSRARTAFGALASIAACLAVLLPGLAIGYWLFDGAPLAGKYLMRVVAILTALLHLLPLSWGLLRLRVCLKRFSAGRPFDVEGIAGLRDFALGAVLSAVAKPVASMLLMLALSWEAGPKRIVIEISSEVMILALFAGVVAALAWAMQKAAQLAEENSQFV</sequence>
<comment type="caution">
    <text evidence="2">The sequence shown here is derived from an EMBL/GenBank/DDBJ whole genome shotgun (WGS) entry which is preliminary data.</text>
</comment>
<reference evidence="2" key="1">
    <citation type="journal article" date="2015" name="Int. J. Syst. Evol. Microbiol.">
        <title>Rhizobium oryzicola sp. nov., potential plant-growth-promoting endophytic bacteria isolated from rice roots.</title>
        <authorList>
            <person name="Zhang X.X."/>
            <person name="Gao J.S."/>
            <person name="Cao Y.H."/>
            <person name="Sheirdil R.A."/>
            <person name="Wang X.C."/>
            <person name="Zhang L."/>
        </authorList>
    </citation>
    <scope>NUCLEOTIDE SEQUENCE</scope>
    <source>
        <strain evidence="2">05753</strain>
    </source>
</reference>
<organism evidence="2 3">
    <name type="scientific">Rhizobium oryzicola</name>
    <dbReference type="NCBI Taxonomy" id="1232668"/>
    <lineage>
        <taxon>Bacteria</taxon>
        <taxon>Pseudomonadati</taxon>
        <taxon>Pseudomonadota</taxon>
        <taxon>Alphaproteobacteria</taxon>
        <taxon>Hyphomicrobiales</taxon>
        <taxon>Rhizobiaceae</taxon>
        <taxon>Rhizobium/Agrobacterium group</taxon>
        <taxon>Rhizobium</taxon>
    </lineage>
</organism>
<accession>A0ABT8SST4</accession>
<dbReference type="Proteomes" id="UP001169006">
    <property type="component" value="Unassembled WGS sequence"/>
</dbReference>
<dbReference type="EMBL" id="JAUKWQ010000001">
    <property type="protein sequence ID" value="MDO1581457.1"/>
    <property type="molecule type" value="Genomic_DNA"/>
</dbReference>
<proteinExistence type="predicted"/>
<keyword evidence="1" id="KW-1133">Transmembrane helix</keyword>
<protein>
    <recommendedName>
        <fullName evidence="4">DUF2975 domain-containing protein</fullName>
    </recommendedName>
</protein>
<evidence type="ECO:0000313" key="2">
    <source>
        <dbReference type="EMBL" id="MDO1581457.1"/>
    </source>
</evidence>
<name>A0ABT8SST4_9HYPH</name>
<keyword evidence="1" id="KW-0812">Transmembrane</keyword>
<reference evidence="2" key="2">
    <citation type="submission" date="2023-07" db="EMBL/GenBank/DDBJ databases">
        <authorList>
            <person name="Sun H."/>
        </authorList>
    </citation>
    <scope>NUCLEOTIDE SEQUENCE</scope>
    <source>
        <strain evidence="2">05753</strain>
    </source>
</reference>
<feature type="transmembrane region" description="Helical" evidence="1">
    <location>
        <begin position="111"/>
        <end position="134"/>
    </location>
</feature>
<feature type="transmembrane region" description="Helical" evidence="1">
    <location>
        <begin position="29"/>
        <end position="54"/>
    </location>
</feature>
<evidence type="ECO:0008006" key="4">
    <source>
        <dbReference type="Google" id="ProtNLM"/>
    </source>
</evidence>
<keyword evidence="3" id="KW-1185">Reference proteome</keyword>
<keyword evidence="1" id="KW-0472">Membrane</keyword>
<evidence type="ECO:0000256" key="1">
    <source>
        <dbReference type="SAM" id="Phobius"/>
    </source>
</evidence>
<feature type="transmembrane region" description="Helical" evidence="1">
    <location>
        <begin position="63"/>
        <end position="85"/>
    </location>
</feature>
<evidence type="ECO:0000313" key="3">
    <source>
        <dbReference type="Proteomes" id="UP001169006"/>
    </source>
</evidence>